<keyword evidence="4" id="KW-1185">Reference proteome</keyword>
<dbReference type="GO" id="GO:0008270">
    <property type="term" value="F:zinc ion binding"/>
    <property type="evidence" value="ECO:0007669"/>
    <property type="project" value="UniProtKB-KW"/>
</dbReference>
<name>A0A177ANQ9_9BILA</name>
<dbReference type="AlphaFoldDB" id="A0A177ANQ9"/>
<dbReference type="InterPro" id="IPR021109">
    <property type="entry name" value="Peptidase_aspartic_dom_sf"/>
</dbReference>
<feature type="non-terminal residue" evidence="3">
    <location>
        <position position="287"/>
    </location>
</feature>
<proteinExistence type="predicted"/>
<dbReference type="Gene3D" id="2.40.70.10">
    <property type="entry name" value="Acid Proteases"/>
    <property type="match status" value="1"/>
</dbReference>
<keyword evidence="1" id="KW-0862">Zinc</keyword>
<feature type="domain" description="CCHC-type" evidence="2">
    <location>
        <begin position="158"/>
        <end position="174"/>
    </location>
</feature>
<dbReference type="GO" id="GO:0003676">
    <property type="term" value="F:nucleic acid binding"/>
    <property type="evidence" value="ECO:0007669"/>
    <property type="project" value="InterPro"/>
</dbReference>
<comment type="caution">
    <text evidence="3">The sequence shown here is derived from an EMBL/GenBank/DDBJ whole genome shotgun (WGS) entry which is preliminary data.</text>
</comment>
<protein>
    <recommendedName>
        <fullName evidence="2">CCHC-type domain-containing protein</fullName>
    </recommendedName>
</protein>
<evidence type="ECO:0000313" key="4">
    <source>
        <dbReference type="Proteomes" id="UP000078046"/>
    </source>
</evidence>
<dbReference type="InterPro" id="IPR001878">
    <property type="entry name" value="Znf_CCHC"/>
</dbReference>
<keyword evidence="1" id="KW-0479">Metal-binding</keyword>
<evidence type="ECO:0000256" key="1">
    <source>
        <dbReference type="PROSITE-ProRule" id="PRU00047"/>
    </source>
</evidence>
<sequence length="287" mass="33457">MINYKLIITEINTLAANNIQKWVMLKELLPSHDFKYLIKEKNDSMKPIEAIELLIIKNSVEYPYINEVKFFNIRQEALESVDSFYERLEQAIIKTHWVTAKANRHLCNVFKVNSRKAKKIPMQYWKSNDLNEILLVLNSLKLNEKSYLKLFIEKSNVKCFKCVKSGHIIKNCNQFDVKPMVRTISVDPSSEINVNMKVSYNDIIIMCKFIVDTGSNINCINFDTLKRFGLIKLAKSDVVINSADGSRMKVYDKIELRCSDRYIEFFVMDIINIIGCKDALNYKLIQV</sequence>
<organism evidence="3 4">
    <name type="scientific">Intoshia linei</name>
    <dbReference type="NCBI Taxonomy" id="1819745"/>
    <lineage>
        <taxon>Eukaryota</taxon>
        <taxon>Metazoa</taxon>
        <taxon>Spiralia</taxon>
        <taxon>Lophotrochozoa</taxon>
        <taxon>Mesozoa</taxon>
        <taxon>Orthonectida</taxon>
        <taxon>Rhopaluridae</taxon>
        <taxon>Intoshia</taxon>
    </lineage>
</organism>
<keyword evidence="1" id="KW-0863">Zinc-finger</keyword>
<dbReference type="PROSITE" id="PS50158">
    <property type="entry name" value="ZF_CCHC"/>
    <property type="match status" value="1"/>
</dbReference>
<gene>
    <name evidence="3" type="ORF">A3Q56_08617</name>
</gene>
<dbReference type="OrthoDB" id="2724242at2759"/>
<dbReference type="CDD" id="cd00303">
    <property type="entry name" value="retropepsin_like"/>
    <property type="match status" value="1"/>
</dbReference>
<dbReference type="EMBL" id="LWCA01002801">
    <property type="protein sequence ID" value="OAF63689.1"/>
    <property type="molecule type" value="Genomic_DNA"/>
</dbReference>
<reference evidence="3 4" key="1">
    <citation type="submission" date="2016-04" db="EMBL/GenBank/DDBJ databases">
        <title>The genome of Intoshia linei affirms orthonectids as highly simplified spiralians.</title>
        <authorList>
            <person name="Mikhailov K.V."/>
            <person name="Slusarev G.S."/>
            <person name="Nikitin M.A."/>
            <person name="Logacheva M.D."/>
            <person name="Penin A."/>
            <person name="Aleoshin V."/>
            <person name="Panchin Y.V."/>
        </authorList>
    </citation>
    <scope>NUCLEOTIDE SEQUENCE [LARGE SCALE GENOMIC DNA]</scope>
    <source>
        <strain evidence="3">Intl2013</strain>
        <tissue evidence="3">Whole animal</tissue>
    </source>
</reference>
<dbReference type="Proteomes" id="UP000078046">
    <property type="component" value="Unassembled WGS sequence"/>
</dbReference>
<evidence type="ECO:0000313" key="3">
    <source>
        <dbReference type="EMBL" id="OAF63689.1"/>
    </source>
</evidence>
<accession>A0A177ANQ9</accession>
<evidence type="ECO:0000259" key="2">
    <source>
        <dbReference type="PROSITE" id="PS50158"/>
    </source>
</evidence>